<evidence type="ECO:0000259" key="9">
    <source>
        <dbReference type="PROSITE" id="PS51755"/>
    </source>
</evidence>
<dbReference type="Gene3D" id="6.10.250.690">
    <property type="match status" value="1"/>
</dbReference>
<sequence>MKRILVLEDDLALNAGLCFELDNAGYCSISAYNCAKAMQVLQHDKLDLAILDVNLPDGSGFSVCQEAKRLRPNLPVIFLTANDLEEDELTGFDLGAEDYVTKPFHTSVLLRRIEVALRRNSEKDLEAEKNFQGFDDGFLRIDLETLEVVCNGEKLSLTPNEYKILRLLLANSGQILTRERMLEQLWGNDGCFINDHTLTVVINRLRTKLEGKDKAYIQTIRGIGYAWNEKQS</sequence>
<dbReference type="PROSITE" id="PS51755">
    <property type="entry name" value="OMPR_PHOB"/>
    <property type="match status" value="1"/>
</dbReference>
<dbReference type="PANTHER" id="PTHR48111:SF73">
    <property type="entry name" value="ALKALINE PHOSPHATASE SYNTHESIS TRANSCRIPTIONAL REGULATORY PROTEIN PHOP"/>
    <property type="match status" value="1"/>
</dbReference>
<dbReference type="InterPro" id="IPR039420">
    <property type="entry name" value="WalR-like"/>
</dbReference>
<dbReference type="InterPro" id="IPR011006">
    <property type="entry name" value="CheY-like_superfamily"/>
</dbReference>
<dbReference type="GO" id="GO:0032993">
    <property type="term" value="C:protein-DNA complex"/>
    <property type="evidence" value="ECO:0007669"/>
    <property type="project" value="TreeGrafter"/>
</dbReference>
<dbReference type="CDD" id="cd00383">
    <property type="entry name" value="trans_reg_C"/>
    <property type="match status" value="1"/>
</dbReference>
<dbReference type="KEGG" id="blau:DQQ01_06765"/>
<dbReference type="SUPFAM" id="SSF46894">
    <property type="entry name" value="C-terminal effector domain of the bipartite response regulators"/>
    <property type="match status" value="1"/>
</dbReference>
<dbReference type="SMART" id="SM00448">
    <property type="entry name" value="REC"/>
    <property type="match status" value="1"/>
</dbReference>
<feature type="domain" description="Response regulatory" evidence="8">
    <location>
        <begin position="3"/>
        <end position="117"/>
    </location>
</feature>
<accession>A0A2Z4UA58</accession>
<feature type="modified residue" description="4-aspartylphosphate" evidence="6">
    <location>
        <position position="52"/>
    </location>
</feature>
<dbReference type="GO" id="GO:0005829">
    <property type="term" value="C:cytosol"/>
    <property type="evidence" value="ECO:0007669"/>
    <property type="project" value="TreeGrafter"/>
</dbReference>
<dbReference type="RefSeq" id="WP_111919433.1">
    <property type="nucleotide sequence ID" value="NZ_CAUWHR010000024.1"/>
</dbReference>
<evidence type="ECO:0000256" key="6">
    <source>
        <dbReference type="PROSITE-ProRule" id="PRU00169"/>
    </source>
</evidence>
<dbReference type="PANTHER" id="PTHR48111">
    <property type="entry name" value="REGULATOR OF RPOS"/>
    <property type="match status" value="1"/>
</dbReference>
<evidence type="ECO:0000256" key="1">
    <source>
        <dbReference type="ARBA" id="ARBA00018672"/>
    </source>
</evidence>
<evidence type="ECO:0000256" key="3">
    <source>
        <dbReference type="ARBA" id="ARBA00023125"/>
    </source>
</evidence>
<protein>
    <recommendedName>
        <fullName evidence="1">Stage 0 sporulation protein A homolog</fullName>
    </recommendedName>
</protein>
<dbReference type="EMBL" id="CP030280">
    <property type="protein sequence ID" value="AWY97897.1"/>
    <property type="molecule type" value="Genomic_DNA"/>
</dbReference>
<gene>
    <name evidence="10" type="ORF">DQQ01_06765</name>
</gene>
<keyword evidence="2" id="KW-0805">Transcription regulation</keyword>
<name>A0A2Z4UA58_9FIRM</name>
<keyword evidence="4" id="KW-0804">Transcription</keyword>
<dbReference type="PROSITE" id="PS50110">
    <property type="entry name" value="RESPONSE_REGULATORY"/>
    <property type="match status" value="1"/>
</dbReference>
<dbReference type="InterPro" id="IPR036388">
    <property type="entry name" value="WH-like_DNA-bd_sf"/>
</dbReference>
<dbReference type="InterPro" id="IPR016032">
    <property type="entry name" value="Sig_transdc_resp-reg_C-effctor"/>
</dbReference>
<feature type="DNA-binding region" description="OmpR/PhoB-type" evidence="7">
    <location>
        <begin position="129"/>
        <end position="229"/>
    </location>
</feature>
<dbReference type="GO" id="GO:0000976">
    <property type="term" value="F:transcription cis-regulatory region binding"/>
    <property type="evidence" value="ECO:0007669"/>
    <property type="project" value="TreeGrafter"/>
</dbReference>
<organism evidence="10 11">
    <name type="scientific">Blautia argi</name>
    <dbReference type="NCBI Taxonomy" id="1912897"/>
    <lineage>
        <taxon>Bacteria</taxon>
        <taxon>Bacillati</taxon>
        <taxon>Bacillota</taxon>
        <taxon>Clostridia</taxon>
        <taxon>Lachnospirales</taxon>
        <taxon>Lachnospiraceae</taxon>
        <taxon>Blautia</taxon>
    </lineage>
</organism>
<evidence type="ECO:0000256" key="2">
    <source>
        <dbReference type="ARBA" id="ARBA00023015"/>
    </source>
</evidence>
<keyword evidence="3 7" id="KW-0238">DNA-binding</keyword>
<dbReference type="InterPro" id="IPR001867">
    <property type="entry name" value="OmpR/PhoB-type_DNA-bd"/>
</dbReference>
<dbReference type="Pfam" id="PF00072">
    <property type="entry name" value="Response_reg"/>
    <property type="match status" value="1"/>
</dbReference>
<dbReference type="OrthoDB" id="9779174at2"/>
<evidence type="ECO:0000256" key="5">
    <source>
        <dbReference type="ARBA" id="ARBA00024867"/>
    </source>
</evidence>
<keyword evidence="11" id="KW-1185">Reference proteome</keyword>
<dbReference type="SUPFAM" id="SSF52172">
    <property type="entry name" value="CheY-like"/>
    <property type="match status" value="1"/>
</dbReference>
<keyword evidence="6" id="KW-0597">Phosphoprotein</keyword>
<dbReference type="GO" id="GO:0000156">
    <property type="term" value="F:phosphorelay response regulator activity"/>
    <property type="evidence" value="ECO:0007669"/>
    <property type="project" value="TreeGrafter"/>
</dbReference>
<dbReference type="InterPro" id="IPR001789">
    <property type="entry name" value="Sig_transdc_resp-reg_receiver"/>
</dbReference>
<reference evidence="11" key="1">
    <citation type="submission" date="2018-06" db="EMBL/GenBank/DDBJ databases">
        <title>Description of Blautia argi sp. nov., a new anaerobic isolated from dog feces.</title>
        <authorList>
            <person name="Chang Y.-H."/>
            <person name="Paek J."/>
            <person name="Shin Y."/>
        </authorList>
    </citation>
    <scope>NUCLEOTIDE SEQUENCE [LARGE SCALE GENOMIC DNA]</scope>
    <source>
        <strain evidence="11">KCTC 15426</strain>
    </source>
</reference>
<dbReference type="AlphaFoldDB" id="A0A2Z4UA58"/>
<evidence type="ECO:0000313" key="11">
    <source>
        <dbReference type="Proteomes" id="UP000250003"/>
    </source>
</evidence>
<dbReference type="SMART" id="SM00862">
    <property type="entry name" value="Trans_reg_C"/>
    <property type="match status" value="1"/>
</dbReference>
<evidence type="ECO:0000313" key="10">
    <source>
        <dbReference type="EMBL" id="AWY97897.1"/>
    </source>
</evidence>
<proteinExistence type="predicted"/>
<evidence type="ECO:0000259" key="8">
    <source>
        <dbReference type="PROSITE" id="PS50110"/>
    </source>
</evidence>
<evidence type="ECO:0000256" key="4">
    <source>
        <dbReference type="ARBA" id="ARBA00023163"/>
    </source>
</evidence>
<dbReference type="Gene3D" id="1.10.10.10">
    <property type="entry name" value="Winged helix-like DNA-binding domain superfamily/Winged helix DNA-binding domain"/>
    <property type="match status" value="1"/>
</dbReference>
<evidence type="ECO:0000256" key="7">
    <source>
        <dbReference type="PROSITE-ProRule" id="PRU01091"/>
    </source>
</evidence>
<dbReference type="CDD" id="cd17574">
    <property type="entry name" value="REC_OmpR"/>
    <property type="match status" value="1"/>
</dbReference>
<dbReference type="Pfam" id="PF00486">
    <property type="entry name" value="Trans_reg_C"/>
    <property type="match status" value="1"/>
</dbReference>
<dbReference type="Gene3D" id="3.40.50.2300">
    <property type="match status" value="1"/>
</dbReference>
<feature type="domain" description="OmpR/PhoB-type" evidence="9">
    <location>
        <begin position="129"/>
        <end position="229"/>
    </location>
</feature>
<dbReference type="Proteomes" id="UP000250003">
    <property type="component" value="Chromosome"/>
</dbReference>
<comment type="function">
    <text evidence="5">May play the central regulatory role in sporulation. It may be an element of the effector pathway responsible for the activation of sporulation genes in response to nutritional stress. Spo0A may act in concert with spo0H (a sigma factor) to control the expression of some genes that are critical to the sporulation process.</text>
</comment>
<dbReference type="GO" id="GO:0006355">
    <property type="term" value="P:regulation of DNA-templated transcription"/>
    <property type="evidence" value="ECO:0007669"/>
    <property type="project" value="InterPro"/>
</dbReference>